<evidence type="ECO:0000256" key="1">
    <source>
        <dbReference type="ARBA" id="ARBA00022679"/>
    </source>
</evidence>
<dbReference type="EC" id="2.5.1.-" evidence="2"/>
<dbReference type="GO" id="GO:0030145">
    <property type="term" value="F:manganese ion binding"/>
    <property type="evidence" value="ECO:0007669"/>
    <property type="project" value="TreeGrafter"/>
</dbReference>
<dbReference type="InterPro" id="IPR018520">
    <property type="entry name" value="UPP_synth-like_CS"/>
</dbReference>
<gene>
    <name evidence="3" type="ORF">AL399_05080</name>
</gene>
<feature type="binding site" evidence="2">
    <location>
        <position position="19"/>
    </location>
    <ligand>
        <name>Mg(2+)</name>
        <dbReference type="ChEBI" id="CHEBI:18420"/>
    </ligand>
</feature>
<feature type="binding site" evidence="2">
    <location>
        <position position="206"/>
    </location>
    <ligand>
        <name>Mg(2+)</name>
        <dbReference type="ChEBI" id="CHEBI:18420"/>
    </ligand>
</feature>
<evidence type="ECO:0000313" key="4">
    <source>
        <dbReference type="Proteomes" id="UP000054172"/>
    </source>
</evidence>
<keyword evidence="4" id="KW-1185">Reference proteome</keyword>
<comment type="similarity">
    <text evidence="2">Belongs to the UPP synthase family.</text>
</comment>
<dbReference type="GO" id="GO:0000287">
    <property type="term" value="F:magnesium ion binding"/>
    <property type="evidence" value="ECO:0007669"/>
    <property type="project" value="UniProtKB-UniRule"/>
</dbReference>
<keyword evidence="2" id="KW-0460">Magnesium</keyword>
<reference evidence="3" key="1">
    <citation type="submission" date="2015-08" db="EMBL/GenBank/DDBJ databases">
        <title>Candidatus Bacteriodes Periocalifornicus.</title>
        <authorList>
            <person name="McLean J.S."/>
            <person name="Kelley S."/>
        </authorList>
    </citation>
    <scope>NUCLEOTIDE SEQUENCE [LARGE SCALE GENOMIC DNA]</scope>
    <source>
        <strain evidence="3">12B</strain>
    </source>
</reference>
<dbReference type="Pfam" id="PF01255">
    <property type="entry name" value="Prenyltransf"/>
    <property type="match status" value="1"/>
</dbReference>
<dbReference type="Proteomes" id="UP000054172">
    <property type="component" value="Unassembled WGS sequence"/>
</dbReference>
<dbReference type="PANTHER" id="PTHR10291:SF0">
    <property type="entry name" value="DEHYDRODOLICHYL DIPHOSPHATE SYNTHASE 2"/>
    <property type="match status" value="1"/>
</dbReference>
<comment type="subunit">
    <text evidence="2">Homodimer.</text>
</comment>
<feature type="binding site" evidence="2">
    <location>
        <begin position="64"/>
        <end position="66"/>
    </location>
    <ligand>
        <name>substrate</name>
    </ligand>
</feature>
<feature type="binding site" evidence="2">
    <location>
        <position position="70"/>
    </location>
    <ligand>
        <name>substrate</name>
    </ligand>
</feature>
<feature type="binding site" evidence="2">
    <location>
        <position position="36"/>
    </location>
    <ligand>
        <name>substrate</name>
    </ligand>
</feature>
<feature type="binding site" evidence="2">
    <location>
        <begin position="20"/>
        <end position="23"/>
    </location>
    <ligand>
        <name>substrate</name>
    </ligand>
</feature>
<keyword evidence="1 2" id="KW-0808">Transferase</keyword>
<feature type="binding site" evidence="2">
    <location>
        <position position="187"/>
    </location>
    <ligand>
        <name>substrate</name>
    </ligand>
</feature>
<feature type="binding site" evidence="2">
    <location>
        <position position="68"/>
    </location>
    <ligand>
        <name>substrate</name>
    </ligand>
</feature>
<keyword evidence="2" id="KW-0479">Metal-binding</keyword>
<feature type="binding site" evidence="2">
    <location>
        <begin position="193"/>
        <end position="195"/>
    </location>
    <ligand>
        <name>substrate</name>
    </ligand>
</feature>
<dbReference type="Gene3D" id="3.40.1180.10">
    <property type="entry name" value="Decaprenyl diphosphate synthase-like"/>
    <property type="match status" value="1"/>
</dbReference>
<feature type="active site" description="Proton acceptor" evidence="2">
    <location>
        <position position="67"/>
    </location>
</feature>
<comment type="cofactor">
    <cofactor evidence="2">
        <name>Mg(2+)</name>
        <dbReference type="ChEBI" id="CHEBI:18420"/>
    </cofactor>
    <text evidence="2">Binds 2 magnesium ions per subunit.</text>
</comment>
<accession>A0A0Q4B6J8</accession>
<feature type="binding site" evidence="2">
    <location>
        <position position="32"/>
    </location>
    <ligand>
        <name>substrate</name>
    </ligand>
</feature>
<protein>
    <recommendedName>
        <fullName evidence="2">Isoprenyl transferase</fullName>
        <ecNumber evidence="2">2.5.1.-</ecNumber>
    </recommendedName>
</protein>
<dbReference type="STRING" id="1702214.AL399_05080"/>
<organism evidence="3 4">
    <name type="scientific">Candidatus [Bacteroides] periocalifornicus</name>
    <dbReference type="NCBI Taxonomy" id="1702214"/>
    <lineage>
        <taxon>Bacteria</taxon>
        <taxon>Pseudomonadati</taxon>
        <taxon>Bacteroidota</taxon>
    </lineage>
</organism>
<proteinExistence type="inferred from homology"/>
<evidence type="ECO:0000256" key="2">
    <source>
        <dbReference type="HAMAP-Rule" id="MF_01139"/>
    </source>
</evidence>
<dbReference type="NCBIfam" id="NF011405">
    <property type="entry name" value="PRK14830.1"/>
    <property type="match status" value="1"/>
</dbReference>
<dbReference type="PATRIC" id="fig|1702214.3.peg.2033"/>
<dbReference type="SUPFAM" id="SSF64005">
    <property type="entry name" value="Undecaprenyl diphosphate synthase"/>
    <property type="match status" value="1"/>
</dbReference>
<dbReference type="FunFam" id="3.40.1180.10:FF:000001">
    <property type="entry name" value="(2E,6E)-farnesyl-diphosphate-specific ditrans,polycis-undecaprenyl-diphosphate synthase"/>
    <property type="match status" value="1"/>
</dbReference>
<evidence type="ECO:0000313" key="3">
    <source>
        <dbReference type="EMBL" id="KQM08824.1"/>
    </source>
</evidence>
<dbReference type="PROSITE" id="PS01066">
    <property type="entry name" value="UPP_SYNTHASE"/>
    <property type="match status" value="1"/>
</dbReference>
<dbReference type="GO" id="GO:0008834">
    <property type="term" value="F:ditrans,polycis-undecaprenyl-diphosphate synthase [(2E,6E)-farnesyl-diphosphate specific] activity"/>
    <property type="evidence" value="ECO:0007669"/>
    <property type="project" value="TreeGrafter"/>
</dbReference>
<feature type="binding site" evidence="2">
    <location>
        <position position="24"/>
    </location>
    <ligand>
        <name>substrate</name>
    </ligand>
</feature>
<dbReference type="InterPro" id="IPR001441">
    <property type="entry name" value="UPP_synth-like"/>
</dbReference>
<dbReference type="PANTHER" id="PTHR10291">
    <property type="entry name" value="DEHYDRODOLICHYL DIPHOSPHATE SYNTHASE FAMILY MEMBER"/>
    <property type="match status" value="1"/>
</dbReference>
<dbReference type="GO" id="GO:0016094">
    <property type="term" value="P:polyprenol biosynthetic process"/>
    <property type="evidence" value="ECO:0007669"/>
    <property type="project" value="TreeGrafter"/>
</dbReference>
<name>A0A0Q4B6J8_9BACT</name>
<dbReference type="GO" id="GO:0005829">
    <property type="term" value="C:cytosol"/>
    <property type="evidence" value="ECO:0007669"/>
    <property type="project" value="TreeGrafter"/>
</dbReference>
<dbReference type="AlphaFoldDB" id="A0A0Q4B6J8"/>
<comment type="function">
    <text evidence="2">Catalyzes the condensation of isopentenyl diphosphate (IPP) with allylic pyrophosphates generating different type of terpenoids.</text>
</comment>
<dbReference type="InterPro" id="IPR036424">
    <property type="entry name" value="UPP_synth-like_sf"/>
</dbReference>
<comment type="caution">
    <text evidence="3">The sequence shown here is derived from an EMBL/GenBank/DDBJ whole genome shotgun (WGS) entry which is preliminary data.</text>
</comment>
<dbReference type="CDD" id="cd00475">
    <property type="entry name" value="Cis_IPPS"/>
    <property type="match status" value="1"/>
</dbReference>
<feature type="active site" evidence="2">
    <location>
        <position position="19"/>
    </location>
</feature>
<dbReference type="EMBL" id="LIIK01000020">
    <property type="protein sequence ID" value="KQM08824.1"/>
    <property type="molecule type" value="Genomic_DNA"/>
</dbReference>
<sequence>MAQDNGNRHVPAHVAIVMDGNGRWAQQRGLPRGEGHRSGVGAVREAVRAAVACGVRYLTLYAFSTENWKRPPEEVNGLMQLLVESADTYLQEFIDGGIRVDTIGDTSALPPLVRGAIAQVRKMTREGKKLTLIIALNYGGRPEIVRATRAIAEAVLEGRARPEEIDESMLTQHLYTAGLPDPDLLIRTSGEQRLSNFLLWQLAYTEFYFTPKLWPDFTGADFEAALHDYAQRKRRFGGV</sequence>
<dbReference type="NCBIfam" id="TIGR00055">
    <property type="entry name" value="uppS"/>
    <property type="match status" value="1"/>
</dbReference>
<dbReference type="HAMAP" id="MF_01139">
    <property type="entry name" value="ISPT"/>
    <property type="match status" value="1"/>
</dbReference>